<evidence type="ECO:0000256" key="6">
    <source>
        <dbReference type="ARBA" id="ARBA00023125"/>
    </source>
</evidence>
<evidence type="ECO:0000256" key="3">
    <source>
        <dbReference type="ARBA" id="ARBA00022737"/>
    </source>
</evidence>
<name>A0A8J2Q2D5_9HEXA</name>
<keyword evidence="2" id="KW-0479">Metal-binding</keyword>
<dbReference type="PROSITE" id="PS50157">
    <property type="entry name" value="ZINC_FINGER_C2H2_2"/>
    <property type="match status" value="1"/>
</dbReference>
<evidence type="ECO:0000313" key="10">
    <source>
        <dbReference type="EMBL" id="CAG7830776.1"/>
    </source>
</evidence>
<keyword evidence="11" id="KW-1185">Reference proteome</keyword>
<dbReference type="GO" id="GO:0005634">
    <property type="term" value="C:nucleus"/>
    <property type="evidence" value="ECO:0007669"/>
    <property type="project" value="UniProtKB-SubCell"/>
</dbReference>
<comment type="caution">
    <text evidence="10">The sequence shown here is derived from an EMBL/GenBank/DDBJ whole genome shotgun (WGS) entry which is preliminary data.</text>
</comment>
<evidence type="ECO:0000256" key="7">
    <source>
        <dbReference type="ARBA" id="ARBA00023242"/>
    </source>
</evidence>
<keyword evidence="4 8" id="KW-0863">Zinc-finger</keyword>
<evidence type="ECO:0000256" key="5">
    <source>
        <dbReference type="ARBA" id="ARBA00022833"/>
    </source>
</evidence>
<evidence type="ECO:0000256" key="2">
    <source>
        <dbReference type="ARBA" id="ARBA00022723"/>
    </source>
</evidence>
<dbReference type="AlphaFoldDB" id="A0A8J2Q2D5"/>
<dbReference type="GO" id="GO:0008270">
    <property type="term" value="F:zinc ion binding"/>
    <property type="evidence" value="ECO:0007669"/>
    <property type="project" value="UniProtKB-KW"/>
</dbReference>
<sequence>MLQRSPNRRSIIVQWRIAYTQLRTLKIWQDMRKHSGDKPFECKKCSKTFSLYDKLKTHLITHEGIRPYKCNVCTYASVDSGSLRK</sequence>
<organism evidence="10 11">
    <name type="scientific">Allacma fusca</name>
    <dbReference type="NCBI Taxonomy" id="39272"/>
    <lineage>
        <taxon>Eukaryota</taxon>
        <taxon>Metazoa</taxon>
        <taxon>Ecdysozoa</taxon>
        <taxon>Arthropoda</taxon>
        <taxon>Hexapoda</taxon>
        <taxon>Collembola</taxon>
        <taxon>Symphypleona</taxon>
        <taxon>Sminthuridae</taxon>
        <taxon>Allacma</taxon>
    </lineage>
</organism>
<feature type="domain" description="C2H2-type" evidence="9">
    <location>
        <begin position="40"/>
        <end position="67"/>
    </location>
</feature>
<feature type="non-terminal residue" evidence="10">
    <location>
        <position position="1"/>
    </location>
</feature>
<keyword evidence="6" id="KW-0238">DNA-binding</keyword>
<dbReference type="GO" id="GO:0000122">
    <property type="term" value="P:negative regulation of transcription by RNA polymerase II"/>
    <property type="evidence" value="ECO:0007669"/>
    <property type="project" value="UniProtKB-ARBA"/>
</dbReference>
<keyword evidence="3" id="KW-0677">Repeat</keyword>
<comment type="subcellular location">
    <subcellularLocation>
        <location evidence="1">Nucleus</location>
    </subcellularLocation>
</comment>
<dbReference type="Proteomes" id="UP000708208">
    <property type="component" value="Unassembled WGS sequence"/>
</dbReference>
<dbReference type="EMBL" id="CAJVCH010557524">
    <property type="protein sequence ID" value="CAG7830776.1"/>
    <property type="molecule type" value="Genomic_DNA"/>
</dbReference>
<accession>A0A8J2Q2D5</accession>
<dbReference type="InterPro" id="IPR013087">
    <property type="entry name" value="Znf_C2H2_type"/>
</dbReference>
<dbReference type="InterPro" id="IPR050331">
    <property type="entry name" value="Zinc_finger"/>
</dbReference>
<evidence type="ECO:0000256" key="4">
    <source>
        <dbReference type="ARBA" id="ARBA00022771"/>
    </source>
</evidence>
<reference evidence="10" key="1">
    <citation type="submission" date="2021-06" db="EMBL/GenBank/DDBJ databases">
        <authorList>
            <person name="Hodson N. C."/>
            <person name="Mongue J. A."/>
            <person name="Jaron S. K."/>
        </authorList>
    </citation>
    <scope>NUCLEOTIDE SEQUENCE</scope>
</reference>
<evidence type="ECO:0000256" key="8">
    <source>
        <dbReference type="PROSITE-ProRule" id="PRU00042"/>
    </source>
</evidence>
<dbReference type="OrthoDB" id="6077919at2759"/>
<dbReference type="GO" id="GO:0003677">
    <property type="term" value="F:DNA binding"/>
    <property type="evidence" value="ECO:0007669"/>
    <property type="project" value="UniProtKB-KW"/>
</dbReference>
<keyword evidence="7" id="KW-0539">Nucleus</keyword>
<protein>
    <recommendedName>
        <fullName evidence="9">C2H2-type domain-containing protein</fullName>
    </recommendedName>
</protein>
<gene>
    <name evidence="10" type="ORF">AFUS01_LOCUS40558</name>
</gene>
<dbReference type="PANTHER" id="PTHR16515">
    <property type="entry name" value="PR DOMAIN ZINC FINGER PROTEIN"/>
    <property type="match status" value="1"/>
</dbReference>
<keyword evidence="5" id="KW-0862">Zinc</keyword>
<dbReference type="FunFam" id="3.30.160.60:FF:001465">
    <property type="entry name" value="Zinc finger protein 560"/>
    <property type="match status" value="1"/>
</dbReference>
<dbReference type="PANTHER" id="PTHR16515:SF49">
    <property type="entry name" value="GASTRULA ZINC FINGER PROTEIN XLCGF49.1-LIKE-RELATED"/>
    <property type="match status" value="1"/>
</dbReference>
<evidence type="ECO:0000313" key="11">
    <source>
        <dbReference type="Proteomes" id="UP000708208"/>
    </source>
</evidence>
<dbReference type="Pfam" id="PF13912">
    <property type="entry name" value="zf-C2H2_6"/>
    <property type="match status" value="1"/>
</dbReference>
<evidence type="ECO:0000259" key="9">
    <source>
        <dbReference type="PROSITE" id="PS50157"/>
    </source>
</evidence>
<proteinExistence type="predicted"/>
<dbReference type="PROSITE" id="PS00028">
    <property type="entry name" value="ZINC_FINGER_C2H2_1"/>
    <property type="match status" value="1"/>
</dbReference>
<evidence type="ECO:0000256" key="1">
    <source>
        <dbReference type="ARBA" id="ARBA00004123"/>
    </source>
</evidence>